<dbReference type="Proteomes" id="UP000230750">
    <property type="component" value="Unassembled WGS sequence"/>
</dbReference>
<evidence type="ECO:0000256" key="1">
    <source>
        <dbReference type="SAM" id="MobiDB-lite"/>
    </source>
</evidence>
<evidence type="ECO:0000313" key="3">
    <source>
        <dbReference type="Proteomes" id="UP000230750"/>
    </source>
</evidence>
<dbReference type="EMBL" id="MRZV01002272">
    <property type="protein sequence ID" value="PIK34136.1"/>
    <property type="molecule type" value="Genomic_DNA"/>
</dbReference>
<feature type="region of interest" description="Disordered" evidence="1">
    <location>
        <begin position="1"/>
        <end position="57"/>
    </location>
</feature>
<proteinExistence type="predicted"/>
<feature type="compositionally biased region" description="Basic and acidic residues" evidence="1">
    <location>
        <begin position="42"/>
        <end position="57"/>
    </location>
</feature>
<feature type="non-terminal residue" evidence="2">
    <location>
        <position position="1"/>
    </location>
</feature>
<comment type="caution">
    <text evidence="2">The sequence shown here is derived from an EMBL/GenBank/DDBJ whole genome shotgun (WGS) entry which is preliminary data.</text>
</comment>
<gene>
    <name evidence="2" type="ORF">BSL78_29042</name>
</gene>
<protein>
    <submittedName>
        <fullName evidence="2">Uncharacterized protein</fullName>
    </submittedName>
</protein>
<accession>A0A2G8JEG1</accession>
<dbReference type="AlphaFoldDB" id="A0A2G8JEG1"/>
<sequence>RGGQGAGYKPSKPSTVGAPRQLNRFRVGRGRSRQSTWTIEGAIREPNKKNGGKDKEDVLSVELKRLEQEKREAEQQMKVLEEQHRKKLDDIEAAAKLAAEERETAMKEEILNLRMELKNQGKQMTDNNQVMLQLQDQLVKLQSDQLRQSAREKRASTVGKDTKKNGQQNSRLCTLS</sequence>
<keyword evidence="3" id="KW-1185">Reference proteome</keyword>
<reference evidence="2 3" key="1">
    <citation type="journal article" date="2017" name="PLoS Biol.">
        <title>The sea cucumber genome provides insights into morphological evolution and visceral regeneration.</title>
        <authorList>
            <person name="Zhang X."/>
            <person name="Sun L."/>
            <person name="Yuan J."/>
            <person name="Sun Y."/>
            <person name="Gao Y."/>
            <person name="Zhang L."/>
            <person name="Li S."/>
            <person name="Dai H."/>
            <person name="Hamel J.F."/>
            <person name="Liu C."/>
            <person name="Yu Y."/>
            <person name="Liu S."/>
            <person name="Lin W."/>
            <person name="Guo K."/>
            <person name="Jin S."/>
            <person name="Xu P."/>
            <person name="Storey K.B."/>
            <person name="Huan P."/>
            <person name="Zhang T."/>
            <person name="Zhou Y."/>
            <person name="Zhang J."/>
            <person name="Lin C."/>
            <person name="Li X."/>
            <person name="Xing L."/>
            <person name="Huo D."/>
            <person name="Sun M."/>
            <person name="Wang L."/>
            <person name="Mercier A."/>
            <person name="Li F."/>
            <person name="Yang H."/>
            <person name="Xiang J."/>
        </authorList>
    </citation>
    <scope>NUCLEOTIDE SEQUENCE [LARGE SCALE GENOMIC DNA]</scope>
    <source>
        <strain evidence="2">Shaxun</strain>
        <tissue evidence="2">Muscle</tissue>
    </source>
</reference>
<organism evidence="2 3">
    <name type="scientific">Stichopus japonicus</name>
    <name type="common">Sea cucumber</name>
    <dbReference type="NCBI Taxonomy" id="307972"/>
    <lineage>
        <taxon>Eukaryota</taxon>
        <taxon>Metazoa</taxon>
        <taxon>Echinodermata</taxon>
        <taxon>Eleutherozoa</taxon>
        <taxon>Echinozoa</taxon>
        <taxon>Holothuroidea</taxon>
        <taxon>Aspidochirotacea</taxon>
        <taxon>Aspidochirotida</taxon>
        <taxon>Stichopodidae</taxon>
        <taxon>Apostichopus</taxon>
    </lineage>
</organism>
<feature type="region of interest" description="Disordered" evidence="1">
    <location>
        <begin position="144"/>
        <end position="176"/>
    </location>
</feature>
<feature type="compositionally biased region" description="Polar residues" evidence="1">
    <location>
        <begin position="165"/>
        <end position="176"/>
    </location>
</feature>
<feature type="compositionally biased region" description="Basic and acidic residues" evidence="1">
    <location>
        <begin position="149"/>
        <end position="164"/>
    </location>
</feature>
<dbReference type="OrthoDB" id="10195151at2759"/>
<name>A0A2G8JEG1_STIJA</name>
<evidence type="ECO:0000313" key="2">
    <source>
        <dbReference type="EMBL" id="PIK34136.1"/>
    </source>
</evidence>